<comment type="caution">
    <text evidence="1">The sequence shown here is derived from an EMBL/GenBank/DDBJ whole genome shotgun (WGS) entry which is preliminary data.</text>
</comment>
<organism evidence="1">
    <name type="scientific">marine sediment metagenome</name>
    <dbReference type="NCBI Taxonomy" id="412755"/>
    <lineage>
        <taxon>unclassified sequences</taxon>
        <taxon>metagenomes</taxon>
        <taxon>ecological metagenomes</taxon>
    </lineage>
</organism>
<dbReference type="EMBL" id="BARS01026110">
    <property type="protein sequence ID" value="GAG11852.1"/>
    <property type="molecule type" value="Genomic_DNA"/>
</dbReference>
<protein>
    <submittedName>
        <fullName evidence="1">Uncharacterized protein</fullName>
    </submittedName>
</protein>
<proteinExistence type="predicted"/>
<sequence length="52" mass="5449">MSRDAQINDLTEVGLLTRDVAAALGNDPTEVLAAHSNVPNVNTEPGVLGVHR</sequence>
<accession>X0VKX4</accession>
<evidence type="ECO:0000313" key="1">
    <source>
        <dbReference type="EMBL" id="GAG11852.1"/>
    </source>
</evidence>
<gene>
    <name evidence="1" type="ORF">S01H1_41186</name>
</gene>
<name>X0VKX4_9ZZZZ</name>
<reference evidence="1" key="1">
    <citation type="journal article" date="2014" name="Front. Microbiol.">
        <title>High frequency of phylogenetically diverse reductive dehalogenase-homologous genes in deep subseafloor sedimentary metagenomes.</title>
        <authorList>
            <person name="Kawai M."/>
            <person name="Futagami T."/>
            <person name="Toyoda A."/>
            <person name="Takaki Y."/>
            <person name="Nishi S."/>
            <person name="Hori S."/>
            <person name="Arai W."/>
            <person name="Tsubouchi T."/>
            <person name="Morono Y."/>
            <person name="Uchiyama I."/>
            <person name="Ito T."/>
            <person name="Fujiyama A."/>
            <person name="Inagaki F."/>
            <person name="Takami H."/>
        </authorList>
    </citation>
    <scope>NUCLEOTIDE SEQUENCE</scope>
    <source>
        <strain evidence="1">Expedition CK06-06</strain>
    </source>
</reference>
<feature type="non-terminal residue" evidence="1">
    <location>
        <position position="52"/>
    </location>
</feature>
<dbReference type="AlphaFoldDB" id="X0VKX4"/>